<accession>A0A4R4ZA75</accession>
<evidence type="ECO:0000313" key="1">
    <source>
        <dbReference type="EMBL" id="TDD55271.1"/>
    </source>
</evidence>
<proteinExistence type="predicted"/>
<dbReference type="AlphaFoldDB" id="A0A4R4ZA75"/>
<dbReference type="OrthoDB" id="5148907at2"/>
<gene>
    <name evidence="1" type="ORF">E1288_05395</name>
</gene>
<comment type="caution">
    <text evidence="1">The sequence shown here is derived from an EMBL/GenBank/DDBJ whole genome shotgun (WGS) entry which is preliminary data.</text>
</comment>
<dbReference type="EMBL" id="SMKW01000004">
    <property type="protein sequence ID" value="TDD55271.1"/>
    <property type="molecule type" value="Genomic_DNA"/>
</dbReference>
<evidence type="ECO:0000313" key="2">
    <source>
        <dbReference type="Proteomes" id="UP000294947"/>
    </source>
</evidence>
<reference evidence="1 2" key="1">
    <citation type="submission" date="2019-03" db="EMBL/GenBank/DDBJ databases">
        <title>Draft genome sequences of novel Actinobacteria.</title>
        <authorList>
            <person name="Sahin N."/>
            <person name="Ay H."/>
            <person name="Saygin H."/>
        </authorList>
    </citation>
    <scope>NUCLEOTIDE SEQUENCE [LARGE SCALE GENOMIC DNA]</scope>
    <source>
        <strain evidence="1 2">7K502</strain>
    </source>
</reference>
<name>A0A4R4ZA75_9PSEU</name>
<sequence length="106" mass="10749">MLAACAAVIVSAGCGEPTSLAGSPAVSAPMTSAPGAEVTVRGTVQRGIEPNSLVLSTADQEYLLVHPTPALQPGVMAVVRGRPARTEHVTMCMQGTPLVVLDASVR</sequence>
<organism evidence="1 2">
    <name type="scientific">Saccharopolyspora elongata</name>
    <dbReference type="NCBI Taxonomy" id="2530387"/>
    <lineage>
        <taxon>Bacteria</taxon>
        <taxon>Bacillati</taxon>
        <taxon>Actinomycetota</taxon>
        <taxon>Actinomycetes</taxon>
        <taxon>Pseudonocardiales</taxon>
        <taxon>Pseudonocardiaceae</taxon>
        <taxon>Saccharopolyspora</taxon>
    </lineage>
</organism>
<protein>
    <submittedName>
        <fullName evidence="1">Uncharacterized protein</fullName>
    </submittedName>
</protein>
<dbReference type="Proteomes" id="UP000294947">
    <property type="component" value="Unassembled WGS sequence"/>
</dbReference>
<keyword evidence="2" id="KW-1185">Reference proteome</keyword>